<feature type="domain" description="EGF-like" evidence="4">
    <location>
        <begin position="462"/>
        <end position="497"/>
    </location>
</feature>
<dbReference type="InterPro" id="IPR051368">
    <property type="entry name" value="SerProtInhib-TIL_Domain"/>
</dbReference>
<dbReference type="SUPFAM" id="SSF57567">
    <property type="entry name" value="Serine protease inhibitors"/>
    <property type="match status" value="6"/>
</dbReference>
<feature type="domain" description="EGF-like" evidence="4">
    <location>
        <begin position="137"/>
        <end position="172"/>
    </location>
</feature>
<dbReference type="InterPro" id="IPR000742">
    <property type="entry name" value="EGF"/>
</dbReference>
<evidence type="ECO:0000256" key="2">
    <source>
        <dbReference type="ARBA" id="ARBA00022900"/>
    </source>
</evidence>
<keyword evidence="1" id="KW-0646">Protease inhibitor</keyword>
<feature type="domain" description="EGF-like" evidence="4">
    <location>
        <begin position="317"/>
        <end position="352"/>
    </location>
</feature>
<protein>
    <submittedName>
        <fullName evidence="6">Adenylate kinase</fullName>
    </submittedName>
</protein>
<name>A0AAF5D0U5_STRER</name>
<feature type="domain" description="EGF-like" evidence="4">
    <location>
        <begin position="257"/>
        <end position="292"/>
    </location>
</feature>
<evidence type="ECO:0000256" key="3">
    <source>
        <dbReference type="ARBA" id="ARBA00023157"/>
    </source>
</evidence>
<organism evidence="5 6">
    <name type="scientific">Strongyloides stercoralis</name>
    <name type="common">Threadworm</name>
    <dbReference type="NCBI Taxonomy" id="6248"/>
    <lineage>
        <taxon>Eukaryota</taxon>
        <taxon>Metazoa</taxon>
        <taxon>Ecdysozoa</taxon>
        <taxon>Nematoda</taxon>
        <taxon>Chromadorea</taxon>
        <taxon>Rhabditida</taxon>
        <taxon>Tylenchina</taxon>
        <taxon>Panagrolaimomorpha</taxon>
        <taxon>Strongyloidoidea</taxon>
        <taxon>Strongyloididae</taxon>
        <taxon>Strongyloides</taxon>
    </lineage>
</organism>
<reference evidence="6" key="1">
    <citation type="submission" date="2024-02" db="UniProtKB">
        <authorList>
            <consortium name="WormBaseParasite"/>
        </authorList>
    </citation>
    <scope>IDENTIFICATION</scope>
</reference>
<dbReference type="PANTHER" id="PTHR23259">
    <property type="entry name" value="RIDDLE"/>
    <property type="match status" value="1"/>
</dbReference>
<feature type="domain" description="EGF-like" evidence="4">
    <location>
        <begin position="197"/>
        <end position="232"/>
    </location>
</feature>
<dbReference type="AlphaFoldDB" id="A0AAF5D0U5"/>
<evidence type="ECO:0000313" key="5">
    <source>
        <dbReference type="Proteomes" id="UP000035681"/>
    </source>
</evidence>
<dbReference type="InterPro" id="IPR002919">
    <property type="entry name" value="TIL_dom"/>
</dbReference>
<dbReference type="InterPro" id="IPR036084">
    <property type="entry name" value="Ser_inhib-like_sf"/>
</dbReference>
<dbReference type="WBParaSite" id="TCONS_00005097.p1">
    <property type="protein sequence ID" value="TCONS_00005097.p1"/>
    <property type="gene ID" value="XLOC_003435"/>
</dbReference>
<sequence length="574" mass="65177">MFQEINQGFFRLHKQSELSFSKGQTCKFPSYRKVPTLVEERIFKKKPYRQIQKILTAKLKPKKCPKPLVPISCGSERPRKCSDGPNPPVPLICVKNACGCKKNYVFHKNKCIPYSKCPKKCGKNEIFKKCGTACPKKCSDDPKKSKHCIFKCIVNTCQCKPGYVLDDNNKCIRKKDCPKKCGKNEELKQCGTACPEKCSDDPKKPKVCTLQCLVNVCQCKPGYVLDDNNKCIPKEDCPKKCGENEILEQCGTACPEKCSDDPNKPKPCTKQCIVNECQCKPGYVLDDNNKCILRENCPKKCGENEEFTNCGSTCPERCSDDPKKSKVCNFQCLVNVCQCKPGYVLDDNNKCIRREDCPKKCGKNEELKKCGTACPEKCSDDPKKPKVCTLQCLVNECGSACIHRCSDGPIPPVCPFICIENVCRCEYPLIFHNNRCIPYSQCPKKCDRNSTFTNCDTACPLKCSDYPFKPKPCTKQCILNSCACKPGFVLNAFKKCIRKEDCPQWRRPPKKPKCKNRRKVFSTCPNHEENYCFPPVYRARNCGTPRCICKRGFVKYRNKCVRLSVCRRLISKKN</sequence>
<evidence type="ECO:0000259" key="4">
    <source>
        <dbReference type="SMART" id="SM00181"/>
    </source>
</evidence>
<dbReference type="PANTHER" id="PTHR23259:SF70">
    <property type="entry name" value="ACCESSORY GLAND PROTEIN ACP62F-RELATED"/>
    <property type="match status" value="1"/>
</dbReference>
<dbReference type="CDD" id="cd19941">
    <property type="entry name" value="TIL"/>
    <property type="match status" value="6"/>
</dbReference>
<keyword evidence="2" id="KW-0722">Serine protease inhibitor</keyword>
<keyword evidence="5" id="KW-1185">Reference proteome</keyword>
<dbReference type="GO" id="GO:0004867">
    <property type="term" value="F:serine-type endopeptidase inhibitor activity"/>
    <property type="evidence" value="ECO:0007669"/>
    <property type="project" value="UniProtKB-KW"/>
</dbReference>
<accession>A0AAF5D0U5</accession>
<dbReference type="Gene3D" id="2.10.25.10">
    <property type="entry name" value="Laminin"/>
    <property type="match status" value="7"/>
</dbReference>
<dbReference type="SMART" id="SM00181">
    <property type="entry name" value="EGF"/>
    <property type="match status" value="6"/>
</dbReference>
<dbReference type="Pfam" id="PF01826">
    <property type="entry name" value="TIL"/>
    <property type="match status" value="6"/>
</dbReference>
<dbReference type="Proteomes" id="UP000035681">
    <property type="component" value="Unplaced"/>
</dbReference>
<keyword evidence="3" id="KW-1015">Disulfide bond</keyword>
<feature type="domain" description="EGF-like" evidence="4">
    <location>
        <begin position="513"/>
        <end position="561"/>
    </location>
</feature>
<proteinExistence type="predicted"/>
<evidence type="ECO:0000256" key="1">
    <source>
        <dbReference type="ARBA" id="ARBA00022690"/>
    </source>
</evidence>
<evidence type="ECO:0000313" key="6">
    <source>
        <dbReference type="WBParaSite" id="TCONS_00005097.p1"/>
    </source>
</evidence>